<accession>A0ACB8H623</accession>
<comment type="caution">
    <text evidence="1">The sequence shown here is derived from an EMBL/GenBank/DDBJ whole genome shotgun (WGS) entry which is preliminary data.</text>
</comment>
<dbReference type="EMBL" id="JAFIQS020000004">
    <property type="protein sequence ID" value="KAH9483142.1"/>
    <property type="molecule type" value="Genomic_DNA"/>
</dbReference>
<sequence length="143" mass="15754">MPRKRKATIARINNLRSARRRSTPTKITNPTDQEVKEHQQKIHAGDNEDDEAETEGPITIVPLEHQEDIQTGLRSPAPSLEGGQYTFRASVDTGALQGRPHEQEGVFLEWSAFPNAMGKVDGSNSTAVPNPFHTCSSNPQAQQ</sequence>
<name>A0ACB8H623_PSICU</name>
<proteinExistence type="predicted"/>
<keyword evidence="2" id="KW-1185">Reference proteome</keyword>
<reference evidence="1" key="1">
    <citation type="submission" date="2021-10" db="EMBL/GenBank/DDBJ databases">
        <title>Psilocybe cubensis genome.</title>
        <authorList>
            <person name="Mckernan K.J."/>
            <person name="Crawford S."/>
            <person name="Trippe A."/>
            <person name="Kane L.T."/>
            <person name="Mclaughlin S."/>
        </authorList>
    </citation>
    <scope>NUCLEOTIDE SEQUENCE</scope>
    <source>
        <strain evidence="1">MGC-MH-2018</strain>
    </source>
</reference>
<protein>
    <submittedName>
        <fullName evidence="1">Uncharacterized protein</fullName>
    </submittedName>
</protein>
<dbReference type="Proteomes" id="UP000664032">
    <property type="component" value="Unassembled WGS sequence"/>
</dbReference>
<gene>
    <name evidence="1" type="ORF">JR316_0005244</name>
</gene>
<evidence type="ECO:0000313" key="2">
    <source>
        <dbReference type="Proteomes" id="UP000664032"/>
    </source>
</evidence>
<evidence type="ECO:0000313" key="1">
    <source>
        <dbReference type="EMBL" id="KAH9483142.1"/>
    </source>
</evidence>
<organism evidence="1 2">
    <name type="scientific">Psilocybe cubensis</name>
    <name type="common">Psychedelic mushroom</name>
    <name type="synonym">Stropharia cubensis</name>
    <dbReference type="NCBI Taxonomy" id="181762"/>
    <lineage>
        <taxon>Eukaryota</taxon>
        <taxon>Fungi</taxon>
        <taxon>Dikarya</taxon>
        <taxon>Basidiomycota</taxon>
        <taxon>Agaricomycotina</taxon>
        <taxon>Agaricomycetes</taxon>
        <taxon>Agaricomycetidae</taxon>
        <taxon>Agaricales</taxon>
        <taxon>Agaricineae</taxon>
        <taxon>Strophariaceae</taxon>
        <taxon>Psilocybe</taxon>
    </lineage>
</organism>